<dbReference type="PATRIC" id="fig|869719.3.peg.1365"/>
<reference evidence="1 2" key="1">
    <citation type="journal article" date="2016" name="Front. Microbiol.">
        <title>Genomic Resource of Rice Seed Associated Bacteria.</title>
        <authorList>
            <person name="Midha S."/>
            <person name="Bansal K."/>
            <person name="Sharma S."/>
            <person name="Kumar N."/>
            <person name="Patil P.P."/>
            <person name="Chaudhry V."/>
            <person name="Patil P.B."/>
        </authorList>
    </citation>
    <scope>NUCLEOTIDE SEQUENCE [LARGE SCALE GENOMIC DNA]</scope>
    <source>
        <strain evidence="1 2">NS334</strain>
    </source>
</reference>
<organism evidence="1 2">
    <name type="scientific">Sphingomonas endophytica</name>
    <dbReference type="NCBI Taxonomy" id="869719"/>
    <lineage>
        <taxon>Bacteria</taxon>
        <taxon>Pseudomonadati</taxon>
        <taxon>Pseudomonadota</taxon>
        <taxon>Alphaproteobacteria</taxon>
        <taxon>Sphingomonadales</taxon>
        <taxon>Sphingomonadaceae</taxon>
        <taxon>Sphingomonas</taxon>
    </lineage>
</organism>
<accession>A0A147I3M9</accession>
<dbReference type="EMBL" id="LDTB01000025">
    <property type="protein sequence ID" value="KTT72614.1"/>
    <property type="molecule type" value="Genomic_DNA"/>
</dbReference>
<gene>
    <name evidence="1" type="ORF">NS334_08445</name>
</gene>
<keyword evidence="2" id="KW-1185">Reference proteome</keyword>
<evidence type="ECO:0000313" key="1">
    <source>
        <dbReference type="EMBL" id="KTT72614.1"/>
    </source>
</evidence>
<proteinExistence type="predicted"/>
<comment type="caution">
    <text evidence="1">The sequence shown here is derived from an EMBL/GenBank/DDBJ whole genome shotgun (WGS) entry which is preliminary data.</text>
</comment>
<name>A0A147I3M9_9SPHN</name>
<dbReference type="RefSeq" id="WP_058755532.1">
    <property type="nucleotide sequence ID" value="NZ_LDTB01000025.1"/>
</dbReference>
<protein>
    <submittedName>
        <fullName evidence="1">Uncharacterized protein</fullName>
    </submittedName>
</protein>
<dbReference type="OrthoDB" id="7555006at2"/>
<evidence type="ECO:0000313" key="2">
    <source>
        <dbReference type="Proteomes" id="UP000074310"/>
    </source>
</evidence>
<dbReference type="AlphaFoldDB" id="A0A147I3M9"/>
<sequence>MSRPDAAASAALDLQVIRPVFFAYLDILGDPLRACTAGRSLVVQGTGDSELDGFTFDGIDPTVVDIGPVRAKDGGSEAVTAKLSGILTLDAGLLALIGDGATWQGRTARLWRMIRDEDGVQRGAIQSYYTGWMTALSITGDPVGGQTINLTIEAYLAAYSQASNRSYQDQELFDPGDLSARAAIAIANGNSGSPLIDNTRVSFDSPRAMSAHAIRSLF</sequence>
<dbReference type="Proteomes" id="UP000074310">
    <property type="component" value="Unassembled WGS sequence"/>
</dbReference>